<name>A0A9P4X689_9HYPO</name>
<dbReference type="Gene3D" id="2.30.29.30">
    <property type="entry name" value="Pleckstrin-homology domain (PH domain)/Phosphotyrosine-binding domain (PTB)"/>
    <property type="match status" value="1"/>
</dbReference>
<sequence>MSDATEPKVEQTSTEAPASVTASSVFSMFGGGEKKEKKEEEDRGDNSGSAKAQREAKGEEDEAPESEDVHFEPVVKLTEKVDVKTNEESEEQLFKMRAKLFKFVKAAKKDGEEAPAAAGEWKERGTGDVRLLKHKENAKVRLVMRREKTLKVCANHYIVPEITLSPNVGSDRSWVWNAAADVSEGEPEAVTLAIRFANSDIKVVTDQHVIDKPSPVAEFPMRQWSLRLHLLDEDGNERPADVFTKVVYNLHPTFENPVQTFTKPPFICSNEGWGEFEIGIDLYTTEKTKLAPIIHDLNFQKEKYEVTHTVVFKNPSQALQERLRETGPLPSDEERPKKKGLVSKKGAQKYDYEKIAEALEKLEEEDLLRVIQLINENKGPDTYIRSDVEVNNLFEAGEFSIDLYTMPDALTTKLWEHLSKKGLVA</sequence>
<dbReference type="FunFam" id="2.30.29.30:FF:000824">
    <property type="entry name" value="Ran-specific GTPase-activating protein"/>
    <property type="match status" value="1"/>
</dbReference>
<dbReference type="GO" id="GO:0005737">
    <property type="term" value="C:cytoplasm"/>
    <property type="evidence" value="ECO:0007669"/>
    <property type="project" value="TreeGrafter"/>
</dbReference>
<dbReference type="Pfam" id="PF03366">
    <property type="entry name" value="YEATS"/>
    <property type="match status" value="1"/>
</dbReference>
<dbReference type="InterPro" id="IPR055129">
    <property type="entry name" value="YEATS_dom"/>
</dbReference>
<comment type="function">
    <text evidence="5">Plays a role in RAN-dependent nucleocytoplasmic transport. Alleviates the TNPO1-dependent inhibition of RAN GTPase activity and mediates the dissociation of RAN from proteins involved in transport into the nucleus. Induces a conformation change in the complex formed by XPO1 and RAN that triggers the release of the nuclear export signal of cargo proteins. Promotes the disassembly of the complex formed by RAN and importin beta. Promotes dissociation of RAN from a complex with KPNA2 and CSE1L. Required for normal mitotic spindle assembly and normal progress through mitosis via its effect on RAN. Does not increase the RAN GTPase activity by itself, but increases GTP hydrolysis mediated by RANGAP1. Inhibits RCC1-dependent exchange of RAN-bound GDP by GTP.</text>
</comment>
<evidence type="ECO:0000256" key="10">
    <source>
        <dbReference type="PROSITE-ProRule" id="PRU00376"/>
    </source>
</evidence>
<keyword evidence="15" id="KW-1185">Reference proteome</keyword>
<keyword evidence="4 10" id="KW-0539">Nucleus</keyword>
<evidence type="ECO:0000256" key="5">
    <source>
        <dbReference type="ARBA" id="ARBA00056716"/>
    </source>
</evidence>
<dbReference type="GO" id="GO:0006913">
    <property type="term" value="P:nucleocytoplasmic transport"/>
    <property type="evidence" value="ECO:0007669"/>
    <property type="project" value="InterPro"/>
</dbReference>
<comment type="subcellular location">
    <subcellularLocation>
        <location evidence="10">Nucleus</location>
    </subcellularLocation>
</comment>
<dbReference type="CDD" id="cd16905">
    <property type="entry name" value="YEATS_Taf14_like"/>
    <property type="match status" value="1"/>
</dbReference>
<dbReference type="PANTHER" id="PTHR23138">
    <property type="entry name" value="RAN BINDING PROTEIN"/>
    <property type="match status" value="1"/>
</dbReference>
<dbReference type="Gene3D" id="2.60.40.1970">
    <property type="entry name" value="YEATS domain"/>
    <property type="match status" value="1"/>
</dbReference>
<evidence type="ECO:0000256" key="3">
    <source>
        <dbReference type="ARBA" id="ARBA00022990"/>
    </source>
</evidence>
<evidence type="ECO:0000256" key="9">
    <source>
        <dbReference type="ARBA" id="ARBA00081162"/>
    </source>
</evidence>
<keyword evidence="2" id="KW-0597">Phosphoprotein</keyword>
<accession>A0A9P4X689</accession>
<reference evidence="14 15" key="1">
    <citation type="submission" date="2018-06" db="EMBL/GenBank/DDBJ databases">
        <title>Genome analysis of cellulolytic fungus Trichoderma lentiforme CFAM-422.</title>
        <authorList>
            <person name="Steindorff A.S."/>
            <person name="Formighieri E.F."/>
            <person name="Midorikawa G.E.O."/>
            <person name="Tamietti M.S."/>
            <person name="Ramos E.Z."/>
            <person name="Silva A.S."/>
            <person name="Bon E.P.S."/>
            <person name="Mendes T.D."/>
            <person name="Damaso M.C.T."/>
            <person name="Favaro L.C.L."/>
        </authorList>
    </citation>
    <scope>NUCLEOTIDE SEQUENCE [LARGE SCALE GENOMIC DNA]</scope>
    <source>
        <strain evidence="14 15">CFAM-422</strain>
    </source>
</reference>
<feature type="region of interest" description="Disordered" evidence="11">
    <location>
        <begin position="317"/>
        <end position="342"/>
    </location>
</feature>
<feature type="compositionally biased region" description="Polar residues" evidence="11">
    <location>
        <begin position="10"/>
        <end position="26"/>
    </location>
</feature>
<protein>
    <recommendedName>
        <fullName evidence="8">Ran-specific GTPase-activating protein</fullName>
    </recommendedName>
    <alternativeName>
        <fullName evidence="9">Ran-binding protein 1</fullName>
    </alternativeName>
</protein>
<feature type="domain" description="RanBD1" evidence="12">
    <location>
        <begin position="70"/>
        <end position="201"/>
    </location>
</feature>
<evidence type="ECO:0000256" key="4">
    <source>
        <dbReference type="ARBA" id="ARBA00023242"/>
    </source>
</evidence>
<dbReference type="SMART" id="SM00160">
    <property type="entry name" value="RanBD"/>
    <property type="match status" value="1"/>
</dbReference>
<dbReference type="Proteomes" id="UP000801864">
    <property type="component" value="Unassembled WGS sequence"/>
</dbReference>
<dbReference type="CDD" id="cd13179">
    <property type="entry name" value="RanBD_RanBP1"/>
    <property type="match status" value="1"/>
</dbReference>
<evidence type="ECO:0000313" key="14">
    <source>
        <dbReference type="EMBL" id="KAF3063059.1"/>
    </source>
</evidence>
<dbReference type="InterPro" id="IPR038704">
    <property type="entry name" value="YEAST_sf"/>
</dbReference>
<evidence type="ECO:0000313" key="15">
    <source>
        <dbReference type="Proteomes" id="UP000801864"/>
    </source>
</evidence>
<dbReference type="SUPFAM" id="SSF50729">
    <property type="entry name" value="PH domain-like"/>
    <property type="match status" value="1"/>
</dbReference>
<dbReference type="InterPro" id="IPR045255">
    <property type="entry name" value="RanBP1-like"/>
</dbReference>
<proteinExistence type="inferred from homology"/>
<evidence type="ECO:0000259" key="12">
    <source>
        <dbReference type="PROSITE" id="PS50196"/>
    </source>
</evidence>
<dbReference type="AlphaFoldDB" id="A0A9P4X689"/>
<dbReference type="EMBL" id="QLNT01000020">
    <property type="protein sequence ID" value="KAF3063059.1"/>
    <property type="molecule type" value="Genomic_DNA"/>
</dbReference>
<dbReference type="GO" id="GO:0005096">
    <property type="term" value="F:GTPase activator activity"/>
    <property type="evidence" value="ECO:0007669"/>
    <property type="project" value="UniProtKB-KW"/>
</dbReference>
<dbReference type="PROSITE" id="PS51037">
    <property type="entry name" value="YEATS"/>
    <property type="match status" value="1"/>
</dbReference>
<evidence type="ECO:0000259" key="13">
    <source>
        <dbReference type="PROSITE" id="PS51037"/>
    </source>
</evidence>
<dbReference type="InterPro" id="IPR011993">
    <property type="entry name" value="PH-like_dom_sf"/>
</dbReference>
<evidence type="ECO:0000256" key="1">
    <source>
        <dbReference type="ARBA" id="ARBA00022468"/>
    </source>
</evidence>
<feature type="compositionally biased region" description="Basic and acidic residues" evidence="11">
    <location>
        <begin position="32"/>
        <end position="45"/>
    </location>
</feature>
<evidence type="ECO:0000256" key="11">
    <source>
        <dbReference type="SAM" id="MobiDB-lite"/>
    </source>
</evidence>
<comment type="caution">
    <text evidence="14">The sequence shown here is derived from an EMBL/GenBank/DDBJ whole genome shotgun (WGS) entry which is preliminary data.</text>
</comment>
<dbReference type="InterPro" id="IPR045256">
    <property type="entry name" value="RanBP1_RanBD"/>
</dbReference>
<dbReference type="InterPro" id="IPR000156">
    <property type="entry name" value="Ran_bind_dom"/>
</dbReference>
<comment type="similarity">
    <text evidence="6">Belongs to the RANBP1 family.</text>
</comment>
<evidence type="ECO:0000256" key="6">
    <source>
        <dbReference type="ARBA" id="ARBA00061276"/>
    </source>
</evidence>
<organism evidence="14 15">
    <name type="scientific">Trichoderma lentiforme</name>
    <dbReference type="NCBI Taxonomy" id="1567552"/>
    <lineage>
        <taxon>Eukaryota</taxon>
        <taxon>Fungi</taxon>
        <taxon>Dikarya</taxon>
        <taxon>Ascomycota</taxon>
        <taxon>Pezizomycotina</taxon>
        <taxon>Sordariomycetes</taxon>
        <taxon>Hypocreomycetidae</taxon>
        <taxon>Hypocreales</taxon>
        <taxon>Hypocreaceae</taxon>
        <taxon>Trichoderma</taxon>
    </lineage>
</organism>
<evidence type="ECO:0000256" key="8">
    <source>
        <dbReference type="ARBA" id="ARBA00067380"/>
    </source>
</evidence>
<gene>
    <name evidence="14" type="ORF">CFAM422_010349</name>
</gene>
<comment type="subunit">
    <text evidence="7">Interacts with RAN (via C-terminus of GTP-bound form) but not with GDP-bound RAN. Identified in a complex composed of RAN, RANGAP1 and RANBP1. Identified in a complex that contains TNPO1, RAN and RANBP1. Identified in a complex that contains CSE1L, KPNA2, RAN and RANBP1. Identified in a complex with nucleotide-free RAN and RCC1.</text>
</comment>
<dbReference type="PROSITE" id="PS50196">
    <property type="entry name" value="RANBD1"/>
    <property type="match status" value="1"/>
</dbReference>
<dbReference type="GO" id="GO:0005643">
    <property type="term" value="C:nuclear pore"/>
    <property type="evidence" value="ECO:0007669"/>
    <property type="project" value="TreeGrafter"/>
</dbReference>
<keyword evidence="3" id="KW-0007">Acetylation</keyword>
<evidence type="ECO:0000256" key="7">
    <source>
        <dbReference type="ARBA" id="ARBA00066150"/>
    </source>
</evidence>
<keyword evidence="1" id="KW-0343">GTPase activation</keyword>
<evidence type="ECO:0000256" key="2">
    <source>
        <dbReference type="ARBA" id="ARBA00022553"/>
    </source>
</evidence>
<dbReference type="Pfam" id="PF00638">
    <property type="entry name" value="Ran_BP1"/>
    <property type="match status" value="1"/>
</dbReference>
<feature type="domain" description="YEATS" evidence="13">
    <location>
        <begin position="186"/>
        <end position="326"/>
    </location>
</feature>
<feature type="region of interest" description="Disordered" evidence="11">
    <location>
        <begin position="1"/>
        <end position="73"/>
    </location>
</feature>
<dbReference type="PANTHER" id="PTHR23138:SF87">
    <property type="entry name" value="E3 SUMO-PROTEIN LIGASE RANBP2"/>
    <property type="match status" value="1"/>
</dbReference>